<dbReference type="Proteomes" id="UP001476282">
    <property type="component" value="Unassembled WGS sequence"/>
</dbReference>
<organism evidence="5 6">
    <name type="scientific">Haloferula sargassicola</name>
    <dbReference type="NCBI Taxonomy" id="490096"/>
    <lineage>
        <taxon>Bacteria</taxon>
        <taxon>Pseudomonadati</taxon>
        <taxon>Verrucomicrobiota</taxon>
        <taxon>Verrucomicrobiia</taxon>
        <taxon>Verrucomicrobiales</taxon>
        <taxon>Verrucomicrobiaceae</taxon>
        <taxon>Haloferula</taxon>
    </lineage>
</organism>
<dbReference type="Pfam" id="PF13336">
    <property type="entry name" value="AcetylCoA_hyd_C"/>
    <property type="match status" value="1"/>
</dbReference>
<dbReference type="SUPFAM" id="SSF100950">
    <property type="entry name" value="NagB/RpiA/CoA transferase-like"/>
    <property type="match status" value="2"/>
</dbReference>
<dbReference type="Gene3D" id="3.40.800.20">
    <property type="entry name" value="Histone deacetylase domain"/>
    <property type="match status" value="1"/>
</dbReference>
<dbReference type="InterPro" id="IPR000182">
    <property type="entry name" value="GNAT_dom"/>
</dbReference>
<evidence type="ECO:0000256" key="1">
    <source>
        <dbReference type="ARBA" id="ARBA00005947"/>
    </source>
</evidence>
<dbReference type="InterPro" id="IPR003702">
    <property type="entry name" value="ActCoA_hydro_N"/>
</dbReference>
<accession>A0ABP9UWK1</accession>
<dbReference type="InterPro" id="IPR038460">
    <property type="entry name" value="AcetylCoA_hyd_C_sf"/>
</dbReference>
<dbReference type="SUPFAM" id="SSF55729">
    <property type="entry name" value="Acyl-CoA N-acyltransferases (Nat)"/>
    <property type="match status" value="1"/>
</dbReference>
<comment type="similarity">
    <text evidence="1">Belongs to the histone deacetylase family.</text>
</comment>
<keyword evidence="6" id="KW-1185">Reference proteome</keyword>
<dbReference type="Gene3D" id="3.40.1080.10">
    <property type="entry name" value="Glutaconate Coenzyme A-transferase"/>
    <property type="match status" value="1"/>
</dbReference>
<sequence length="947" mass="103226">MKELENSREVWTRIVRAGSRVFVCGGASVPRELMRRFLKAAEGMRDVELVHIHTLGKVPWVDPRFAENLRTNSFFLTPELGDAVLEGRADYTPASMSEVPKFFSSTVLPIDVALISVSPPDAKGRVSLGVSVDVAKAAVEAARVVVAQVNPRIPFTKGDGTLPVEKIDWFIEKEEPLATLAKLKRDPVREKIGAYLAELVDDGSTLQVGLGTTARAAISALRGHRHLGIHSGLLCDELMELIRGGAVDHSRKHFMTGKAVVSHALGSKALYDFVAECGELEFRTSDWVNDPGIIAMNHKMVAVNGARQIDITGQVMRDAAGHRFHGGIGAQLDFLRGSAGSAGGRPVHVLRSTSEDGEVSRIVASPPEGTVVSTGRTDVYYVITEHGVASLRGKSIRERALEMIQIADPKFREELMRGAHARGWIPKFVSVAPTSLAPGDVKSGVEYRRLRLGDGSRSFFLRPLHASDVRRLQEFFYSHSEETVRNRYGYLRESMPADSAFKLVGVDQSRDLALGIFEEIGLGREPVIRAVGRFYRDVAVDSAEVAFVVHDETRRMGMAGELVDELARVAKKRGIVEFWASVLPTNTPMIRLFEKIGGKSRREDGELHFRMPVAAVSKRRGETGKASVSAKPAKVAVGWFWSKECLKHDGGPGEVENPRRYQVLGEALAKAAERLGAVDLTGRLATRAELLRCHAAHYLDLVHIDVESLADRLRTGDTAICPESEHVAMLATGAGLEAVAAVMDDRVKRAFVAVRPPGHHATADRGMGFCIYNHVALMARHAQEEFGVQRVLIVDWDVHHGNGTQDLFFADPDVFYFSTHEEGIFPFTGGEDETGAGRGIGTTMNVPLKHRSHGKAVLSAIEDRLVPAMEKFRPGLVLISAGFDALASDPLGGLKLVPEDFAELTRAVVRIADRWAGGRVVSVLEGGYDPEGLAKAAVAHFEALGQS</sequence>
<dbReference type="SUPFAM" id="SSF52768">
    <property type="entry name" value="Arginase/deacetylase"/>
    <property type="match status" value="1"/>
</dbReference>
<dbReference type="InterPro" id="IPR000286">
    <property type="entry name" value="HDACs"/>
</dbReference>
<dbReference type="InterPro" id="IPR037171">
    <property type="entry name" value="NagB/RpiA_transferase-like"/>
</dbReference>
<dbReference type="Pfam" id="PF02550">
    <property type="entry name" value="AcetylCoA_hydro"/>
    <property type="match status" value="1"/>
</dbReference>
<evidence type="ECO:0000313" key="5">
    <source>
        <dbReference type="EMBL" id="GAA5484439.1"/>
    </source>
</evidence>
<dbReference type="Pfam" id="PF00850">
    <property type="entry name" value="Hist_deacetyl"/>
    <property type="match status" value="1"/>
</dbReference>
<evidence type="ECO:0000256" key="3">
    <source>
        <dbReference type="ARBA" id="ARBA00022679"/>
    </source>
</evidence>
<dbReference type="PANTHER" id="PTHR21432">
    <property type="entry name" value="ACETYL-COA HYDROLASE-RELATED"/>
    <property type="match status" value="1"/>
</dbReference>
<dbReference type="Gene3D" id="3.40.630.30">
    <property type="match status" value="1"/>
</dbReference>
<dbReference type="RefSeq" id="WP_353568537.1">
    <property type="nucleotide sequence ID" value="NZ_BAABRI010000025.1"/>
</dbReference>
<dbReference type="Gene3D" id="3.30.750.70">
    <property type="entry name" value="4-hydroxybutyrate coenzyme like domains"/>
    <property type="match status" value="1"/>
</dbReference>
<dbReference type="Pfam" id="PF13302">
    <property type="entry name" value="Acetyltransf_3"/>
    <property type="match status" value="1"/>
</dbReference>
<dbReference type="InterPro" id="IPR046433">
    <property type="entry name" value="ActCoA_hydro"/>
</dbReference>
<protein>
    <submittedName>
        <fullName evidence="5">Butyrate:acetyl-CoA coenzyme A-transferase</fullName>
    </submittedName>
</protein>
<proteinExistence type="inferred from homology"/>
<feature type="domain" description="N-acetyltransferase" evidence="4">
    <location>
        <begin position="459"/>
        <end position="616"/>
    </location>
</feature>
<comment type="caution">
    <text evidence="5">The sequence shown here is derived from an EMBL/GenBank/DDBJ whole genome shotgun (WGS) entry which is preliminary data.</text>
</comment>
<dbReference type="EMBL" id="BAABRI010000025">
    <property type="protein sequence ID" value="GAA5484439.1"/>
    <property type="molecule type" value="Genomic_DNA"/>
</dbReference>
<dbReference type="InterPro" id="IPR023801">
    <property type="entry name" value="His_deacetylse_dom"/>
</dbReference>
<evidence type="ECO:0000313" key="6">
    <source>
        <dbReference type="Proteomes" id="UP001476282"/>
    </source>
</evidence>
<dbReference type="PRINTS" id="PR01270">
    <property type="entry name" value="HDASUPER"/>
</dbReference>
<keyword evidence="3" id="KW-0808">Transferase</keyword>
<reference evidence="5 6" key="1">
    <citation type="submission" date="2024-02" db="EMBL/GenBank/DDBJ databases">
        <title>Haloferula sargassicola NBRC 104335.</title>
        <authorList>
            <person name="Ichikawa N."/>
            <person name="Katano-Makiyama Y."/>
            <person name="Hidaka K."/>
        </authorList>
    </citation>
    <scope>NUCLEOTIDE SEQUENCE [LARGE SCALE GENOMIC DNA]</scope>
    <source>
        <strain evidence="5 6">NBRC 104335</strain>
    </source>
</reference>
<evidence type="ECO:0000256" key="2">
    <source>
        <dbReference type="ARBA" id="ARBA00009632"/>
    </source>
</evidence>
<dbReference type="CDD" id="cd09992">
    <property type="entry name" value="HDAC_classII"/>
    <property type="match status" value="1"/>
</dbReference>
<gene>
    <name evidence="5" type="ORF">Hsar01_03683</name>
</gene>
<dbReference type="InterPro" id="IPR026888">
    <property type="entry name" value="AcetylCoA_hyd_C"/>
</dbReference>
<evidence type="ECO:0000259" key="4">
    <source>
        <dbReference type="PROSITE" id="PS51186"/>
    </source>
</evidence>
<dbReference type="Gene3D" id="3.40.1080.20">
    <property type="entry name" value="Acetyl-CoA hydrolase/transferase C-terminal domain"/>
    <property type="match status" value="1"/>
</dbReference>
<dbReference type="InterPro" id="IPR016181">
    <property type="entry name" value="Acyl_CoA_acyltransferase"/>
</dbReference>
<dbReference type="InterPro" id="IPR037138">
    <property type="entry name" value="His_deacetylse_dom_sf"/>
</dbReference>
<dbReference type="InterPro" id="IPR023696">
    <property type="entry name" value="Ureohydrolase_dom_sf"/>
</dbReference>
<dbReference type="PROSITE" id="PS51186">
    <property type="entry name" value="GNAT"/>
    <property type="match status" value="1"/>
</dbReference>
<dbReference type="PANTHER" id="PTHR21432:SF20">
    <property type="entry name" value="ACETYL-COA HYDROLASE"/>
    <property type="match status" value="1"/>
</dbReference>
<name>A0ABP9UWK1_9BACT</name>
<comment type="similarity">
    <text evidence="2">Belongs to the acetyl-CoA hydrolase/transferase family.</text>
</comment>